<dbReference type="RefSeq" id="XP_042609853.1">
    <property type="nucleotide sequence ID" value="XM_042753919.1"/>
</dbReference>
<dbReference type="KEGG" id="ccar:109068389"/>
<protein>
    <submittedName>
        <fullName evidence="2">Coiled-coil domain-containing protein 106-like</fullName>
    </submittedName>
</protein>
<feature type="region of interest" description="Disordered" evidence="1">
    <location>
        <begin position="36"/>
        <end position="94"/>
    </location>
</feature>
<proteinExistence type="predicted"/>
<dbReference type="AlphaFoldDB" id="A0A9Q9XXK0"/>
<gene>
    <name evidence="2" type="primary">LOC109068389</name>
</gene>
<evidence type="ECO:0000313" key="2">
    <source>
        <dbReference type="RefSeq" id="XP_042609853.1"/>
    </source>
</evidence>
<dbReference type="Proteomes" id="UP001155660">
    <property type="component" value="Unplaced"/>
</dbReference>
<dbReference type="GO" id="GO:0005654">
    <property type="term" value="C:nucleoplasm"/>
    <property type="evidence" value="ECO:0007669"/>
    <property type="project" value="TreeGrafter"/>
</dbReference>
<accession>A0A9Q9XXK0</accession>
<reference evidence="2" key="1">
    <citation type="submission" date="2025-08" db="UniProtKB">
        <authorList>
            <consortium name="RefSeq"/>
        </authorList>
    </citation>
    <scope>IDENTIFICATION</scope>
    <source>
        <tissue evidence="2">Muscle</tissue>
    </source>
</reference>
<evidence type="ECO:0000256" key="1">
    <source>
        <dbReference type="SAM" id="MobiDB-lite"/>
    </source>
</evidence>
<feature type="compositionally biased region" description="Basic residues" evidence="1">
    <location>
        <begin position="68"/>
        <end position="90"/>
    </location>
</feature>
<name>A0A9Q9XXK0_CYPCA</name>
<dbReference type="GeneID" id="109068389"/>
<dbReference type="OrthoDB" id="8853683at2759"/>
<organism evidence="2">
    <name type="scientific">Cyprinus carpio</name>
    <name type="common">Common carp</name>
    <dbReference type="NCBI Taxonomy" id="7962"/>
    <lineage>
        <taxon>Eukaryota</taxon>
        <taxon>Metazoa</taxon>
        <taxon>Chordata</taxon>
        <taxon>Craniata</taxon>
        <taxon>Vertebrata</taxon>
        <taxon>Euteleostomi</taxon>
        <taxon>Actinopterygii</taxon>
        <taxon>Neopterygii</taxon>
        <taxon>Teleostei</taxon>
        <taxon>Ostariophysi</taxon>
        <taxon>Cypriniformes</taxon>
        <taxon>Cyprinidae</taxon>
        <taxon>Cyprininae</taxon>
        <taxon>Cyprinus</taxon>
    </lineage>
</organism>
<dbReference type="Pfam" id="PF15794">
    <property type="entry name" value="CCDC106"/>
    <property type="match status" value="1"/>
</dbReference>
<feature type="compositionally biased region" description="Low complexity" evidence="1">
    <location>
        <begin position="52"/>
        <end position="64"/>
    </location>
</feature>
<dbReference type="PANTHER" id="PTHR16477:SF5">
    <property type="entry name" value="COILED-COIL DOMAIN-CONTAINING PROTEIN 106-RELATED"/>
    <property type="match status" value="1"/>
</dbReference>
<dbReference type="PANTHER" id="PTHR16477">
    <property type="entry name" value="COILED-COIL DOMAIN-CONTAINING PROTEIN 106"/>
    <property type="match status" value="1"/>
</dbReference>
<sequence>MKNTMERIGDNDFSVDLQWQLQNQTEVQKKQVKKILDMSTECSTSDTDEESLISISSSESPDSDILGRGKRGHKKKTKSASRSKSAKHSSRATTPDDVLKRYNKVFRAFNKEGSISKACTKVGVDSNTLALTDVVAEIQLVDPEFYQNIPKFRSKEEKLFDFAKRCLQSLTADIRSAIENAKKECKLLPITYKLR</sequence>
<dbReference type="InterPro" id="IPR031591">
    <property type="entry name" value="CCDC106"/>
</dbReference>